<name>A0A069D3W2_9BACE</name>
<accession>A0A069D3W2</accession>
<evidence type="ECO:0000259" key="2">
    <source>
        <dbReference type="Pfam" id="PF12969"/>
    </source>
</evidence>
<dbReference type="InterPro" id="IPR024618">
    <property type="entry name" value="DUF3857"/>
</dbReference>
<dbReference type="Gene3D" id="2.60.40.3140">
    <property type="match status" value="1"/>
</dbReference>
<gene>
    <name evidence="3" type="ORF">JCM15093_2279</name>
</gene>
<dbReference type="Proteomes" id="UP000027601">
    <property type="component" value="Unassembled WGS sequence"/>
</dbReference>
<evidence type="ECO:0000256" key="1">
    <source>
        <dbReference type="SAM" id="SignalP"/>
    </source>
</evidence>
<sequence>MNKTICLQKAIALLVLIQCCTAIAAQELSTKFGKVTNDELLMSSYSNDSTASAVVLYKKGRTLYEYIGNKFRICYNIENKTKILKSDGTSYANVIIPYYDSNKNTMKEVVIDIDAFSYNLENGKEVKTKMKKEYIFKERVSDKYMQVKFSIPNVKAGSVIEYKYKVLSDFYYQLPTWVMQGELPVVYNEYDITIPQYFKFNMEMRGSDQIETTDESVPVTYTVQGGAAYQAEPVHATARNIIFVGKNLPAIKDDSQVWCADDYKAQIIFELLGLDFPGSVYQPFTTTWEKIDELLLEDEEFGGLLKLKNPFREEMRSLNLMQMSTKDKIAAIFCLLKKKIAWNENYALYGKDISKVIKTGSGSNADINFILMSMLREVGVACDPLVMSARDRGVLPYTHPSIQKLNTFVVAAQETDSTKVFLDGSITCGYLNVLPPILLVDRARLVSATNNQTKWFALNRVCESQVRALISATIMPDGSIVGERNTVYSGQFAGRHRKRMNAAKDSTAFITDLETEDDFKILQYQQDSKEDFNSQIKEKISFTKQASATDEYIYINPMVFKHISTNPYMQENRKLPVEMPYPYSLRISNSLTIPEGYQVEELPKQVQFSMDNEGGTCRYLVQVVDNRILMTYIFSMNRIFFAAEEYNFLKEFWGTIVNKNNEMIVLKKKTL</sequence>
<evidence type="ECO:0000313" key="3">
    <source>
        <dbReference type="EMBL" id="GAK37062.1"/>
    </source>
</evidence>
<feature type="signal peptide" evidence="1">
    <location>
        <begin position="1"/>
        <end position="24"/>
    </location>
</feature>
<dbReference type="Gene3D" id="2.60.120.1130">
    <property type="match status" value="1"/>
</dbReference>
<protein>
    <recommendedName>
        <fullName evidence="2">DUF3857 domain-containing protein</fullName>
    </recommendedName>
</protein>
<evidence type="ECO:0000313" key="4">
    <source>
        <dbReference type="Proteomes" id="UP000027601"/>
    </source>
</evidence>
<dbReference type="AlphaFoldDB" id="A0A069D3W2"/>
<dbReference type="Gene3D" id="3.10.620.30">
    <property type="match status" value="1"/>
</dbReference>
<feature type="chain" id="PRO_5001659917" description="DUF3857 domain-containing protein" evidence="1">
    <location>
        <begin position="25"/>
        <end position="671"/>
    </location>
</feature>
<keyword evidence="1" id="KW-0732">Signal</keyword>
<reference evidence="3 4" key="1">
    <citation type="journal article" date="2015" name="Microbes Environ.">
        <title>Distribution and evolution of nitrogen fixation genes in the phylum bacteroidetes.</title>
        <authorList>
            <person name="Inoue J."/>
            <person name="Oshima K."/>
            <person name="Suda W."/>
            <person name="Sakamoto M."/>
            <person name="Iino T."/>
            <person name="Noda S."/>
            <person name="Hongoh Y."/>
            <person name="Hattori M."/>
            <person name="Ohkuma M."/>
        </authorList>
    </citation>
    <scope>NUCLEOTIDE SEQUENCE [LARGE SCALE GENOMIC DNA]</scope>
    <source>
        <strain evidence="3 4">JCM 15093</strain>
    </source>
</reference>
<dbReference type="STRING" id="1121097.GCA_000428125_02649"/>
<organism evidence="3 4">
    <name type="scientific">Bacteroides graminisolvens DSM 19988 = JCM 15093</name>
    <dbReference type="NCBI Taxonomy" id="1121097"/>
    <lineage>
        <taxon>Bacteria</taxon>
        <taxon>Pseudomonadati</taxon>
        <taxon>Bacteroidota</taxon>
        <taxon>Bacteroidia</taxon>
        <taxon>Bacteroidales</taxon>
        <taxon>Bacteroidaceae</taxon>
        <taxon>Bacteroides</taxon>
    </lineage>
</organism>
<dbReference type="OrthoDB" id="98874at2"/>
<comment type="caution">
    <text evidence="3">The sequence shown here is derived from an EMBL/GenBank/DDBJ whole genome shotgun (WGS) entry which is preliminary data.</text>
</comment>
<dbReference type="EMBL" id="BAJS01000013">
    <property type="protein sequence ID" value="GAK37062.1"/>
    <property type="molecule type" value="Genomic_DNA"/>
</dbReference>
<dbReference type="Pfam" id="PF12969">
    <property type="entry name" value="DUF3857"/>
    <property type="match status" value="1"/>
</dbReference>
<proteinExistence type="predicted"/>
<keyword evidence="4" id="KW-1185">Reference proteome</keyword>
<feature type="domain" description="DUF3857" evidence="2">
    <location>
        <begin position="76"/>
        <end position="216"/>
    </location>
</feature>
<dbReference type="eggNOG" id="COG1305">
    <property type="taxonomic scope" value="Bacteria"/>
</dbReference>